<gene>
    <name evidence="1" type="ORF">Patl1_04648</name>
</gene>
<sequence length="1251" mass="143175">MESEILNCILSKIGDYLLDATVRQIGYIYHFKTNIEDLKKEDKSLRSLKDSVQQDVKIAIRNTEEIMNDVKKWLSDADSVMADVEKFEEEIQVNKTCLYGWCPNWFWRYKISKKAAKKTKIMLELVHSKRFDRVSQHRVNLPGMDVFAPKDFMPFDSTKATLDRIVEALKDDKTNVVGLYGMGGVGKTTLAKVVAKRVIEETIFDKVVMVFVSQTPNPTNIRDQIADSLNFKFEEKTEQGRADRLYLRLKKEKRILIILDDVWAELDLTTIRIPFGDDHKGCKIFLTTRRQHVCLAMRCQHQIPLNVLNEKEGLSLLKSHAGISDESPTLNDMAIKVAGECKGLPLAIVSIGSALKENTIGEWKETLRKLKMSKLNVIENADRDVYACLQLSYDYLKSEEIKFYFLLCSLFPEDHKIDLEELVRYGMGLGLNQDADSIEDSRGQLRVRVDNLKASCLLLDADEEDFIKMHDVVRDFALWMASKQNHAFLVNASISELQKVESQEQYMAINLVEWERGIMLPDGLIYPNLQILILDAYRYGSILSEASDAFFEGMKALKVLTLTQVQLSMKSLQFRTNLRTLHLKYCKLEGISSLGKLKRLEILSLEGSEFDELPEELGELSQLRLLDLFNCFMLKRIPPNVLRRLSHLEELYTGRTYYSSWAVEGMNAETSNVSLSELNSLRRLTHLLLHIHDKCLPKDFAFSSTLQSYEIEVNEDFSIAKKKFSKSRILNFKRTKATSFAAFKALYPTLEHFTLSSIVDCENIVPTIDPKGLNELKCLQLAYCGELKCIVDASLPQVPATAFSNLMELSLEGLRGLREICHDGRPPKEFLEKLESISVYKCDDMYTLFPPMLFARLHKLKKARIRFCTKLQKVIELEGPSHSGEENLVLLSSLAELTLLYLPQLRCIWKGPTQYLRLKSLKKFEVGGCNSLTYLFSSSLAQSLVQLEEVIVWGCGRLEHFVSSEEDNKGEENVVAANGNDILLPKLRKLGLEYLPNLISLCPKNYKSTWPTTLEELVLRGFGNFAPSFIVELEAVMKTAFENLTNLEIWWCDNLKHILSLTLAQNLVQLKYMEIGKCEELEQILVVDDETLLNNKDHLFFPNLFQMKVIKCHKLKCVFPVNIGRHLQQLQVINVDGANQLEEVFGHTNRGDLINDKQILLPQLKKLSLFYLPNLTNFCSVDYHFIFPSLKYLRVKDCPKITTRFSYAQNDQSVHAEAKASKTGEEDGSAVNLTIWSHLELSDILPPYKEQ</sequence>
<organism evidence="1 2">
    <name type="scientific">Pistacia atlantica</name>
    <dbReference type="NCBI Taxonomy" id="434234"/>
    <lineage>
        <taxon>Eukaryota</taxon>
        <taxon>Viridiplantae</taxon>
        <taxon>Streptophyta</taxon>
        <taxon>Embryophyta</taxon>
        <taxon>Tracheophyta</taxon>
        <taxon>Spermatophyta</taxon>
        <taxon>Magnoliopsida</taxon>
        <taxon>eudicotyledons</taxon>
        <taxon>Gunneridae</taxon>
        <taxon>Pentapetalae</taxon>
        <taxon>rosids</taxon>
        <taxon>malvids</taxon>
        <taxon>Sapindales</taxon>
        <taxon>Anacardiaceae</taxon>
        <taxon>Pistacia</taxon>
    </lineage>
</organism>
<dbReference type="Proteomes" id="UP001164250">
    <property type="component" value="Chromosome 3"/>
</dbReference>
<protein>
    <submittedName>
        <fullName evidence="1">Uncharacterized protein</fullName>
    </submittedName>
</protein>
<evidence type="ECO:0000313" key="2">
    <source>
        <dbReference type="Proteomes" id="UP001164250"/>
    </source>
</evidence>
<comment type="caution">
    <text evidence="1">The sequence shown here is derived from an EMBL/GenBank/DDBJ whole genome shotgun (WGS) entry which is preliminary data.</text>
</comment>
<proteinExistence type="predicted"/>
<name>A0ACC1BW34_9ROSI</name>
<evidence type="ECO:0000313" key="1">
    <source>
        <dbReference type="EMBL" id="KAJ0103342.1"/>
    </source>
</evidence>
<reference evidence="2" key="1">
    <citation type="journal article" date="2023" name="G3 (Bethesda)">
        <title>Genome assembly and association tests identify interacting loci associated with vigor, precocity, and sex in interspecific pistachio rootstocks.</title>
        <authorList>
            <person name="Palmer W."/>
            <person name="Jacygrad E."/>
            <person name="Sagayaradj S."/>
            <person name="Cavanaugh K."/>
            <person name="Han R."/>
            <person name="Bertier L."/>
            <person name="Beede B."/>
            <person name="Kafkas S."/>
            <person name="Golino D."/>
            <person name="Preece J."/>
            <person name="Michelmore R."/>
        </authorList>
    </citation>
    <scope>NUCLEOTIDE SEQUENCE [LARGE SCALE GENOMIC DNA]</scope>
</reference>
<keyword evidence="2" id="KW-1185">Reference proteome</keyword>
<dbReference type="EMBL" id="CM047899">
    <property type="protein sequence ID" value="KAJ0103342.1"/>
    <property type="molecule type" value="Genomic_DNA"/>
</dbReference>
<accession>A0ACC1BW34</accession>